<feature type="transmembrane region" description="Helical" evidence="8">
    <location>
        <begin position="147"/>
        <end position="169"/>
    </location>
</feature>
<dbReference type="InterPro" id="IPR000014">
    <property type="entry name" value="PAS"/>
</dbReference>
<dbReference type="SMART" id="SM00091">
    <property type="entry name" value="PAS"/>
    <property type="match status" value="1"/>
</dbReference>
<comment type="subcellular location">
    <subcellularLocation>
        <location evidence="1">Membrane</location>
    </subcellularLocation>
</comment>
<sequence length="1568" mass="177639">MAYNNQQNPATVSVSISNESMNNGVQVQNENKVIDEMFPLFTAVFQQANIPIIFVYPFLVFFFLQVVIVTNWPWQPYWEINDTKGTMKLLRSIFFYIPQPPQPGYYFVIAFVIFAINVIIFILIRFQLAYFKVQRNFINVLNYPIRFYFDTILIVILIPSIIGVGETFLLMCHGYTSYKVIVSMLLYLINVAYEVFSFAIVQGFASKSVNVNVSPLLNFDPSIMIITLAAIMISLGLYFILALFEDWARLVAIALHFAMYVYIVIYILRRIPFVDIMSQSLSCGWQFSNMLGDVIMIISYFVKKFNYNIPLGLTFGCFIGLTPAFLIYHIFRVKKIISQLQETFSNEEEASEYYTSLGLDKNEIKALLYLRIGFQNYCLCFYNWSLVNFIINKFNGELALSTCLQLVNYFPKETRLLNRIERLILTHRKIGFTTRFLIYQVDSIKTLRQFSVSSQSKLKLIELKNMSKQCEMLTRGAVDSNKLTPNYFENLANKAHMIRAVWRESLENAPNNPKFCEEFSRYLIECECDFPEGLKIRHRAQVIEMGLSFSIDYSFRSMVRAFPGYITKKILDLKGAVNDKKKESILASSQGSQSSTDQSKTSGSQNSSTMSENFLDLDVEEMVGKQTIYQSRTRLALHRALENKLPNSIKSIIPATIFIIVCVIAIFAFTFIYSERQLATQTGSLQRLDSISQITFYSSIANADLILEFIREHNVLDTYMPAMRGLMRSTDPVFINVDADMLRETMIFTTNSSIQFGNLINSVAQLALEGEDIYDFAKSLIKPVTEIVICDADAKPAAIANESFSSLVGMMISHQRELSGNKTVKYLLSNPNYCELYFNFNAFYEQSIVLFDSFCDFQRSEGNHLKRVFGILEFLIPCETFVSVFIPVIVIHILTIKSLKDVIEIIKGFDVKAKNDAKALITIHATDDDTKIVEMTGTSRVSYILITIILFISLGFLLCSLIICILVVNSNTNIINLNSWNQFASLRLSSSASSLYALIYSLAMHDLPEQNRMTSISELVNLSLFLTKELADLDNKLVNGFEDTPACKGFDEELDQYNIIDKPAKPKIGDPHDFYAQTSIHQQIDVYRGFVQQLANDLLNQNQNVSTFIMANSIHIVNAHMWMRLMNVTKRMIKLADMEYNDILQNIIIIGVCVTILLISFVVVVSFYYTNRASAYKAVCFVSKRFNPATLVNNKLFSKTFLKSKSDIKDDRLSVDGLIILNATDSIFLTSVFGVVEIVNKSVQGLIGYTPEQILGQHISQFFTSADEDKITNKLEMMRSGQISTFAEEDFTAVTDNNVEIPCHVTIVGIKNHNNDDLNSFAIIVRDQTALVHQMKQAEEAKAKSEKLLYQILPRDIVVQLNRGEKDITFTVNSATIIFIDIVRFSEYTVNLSPQDIMQNLSLYFAGIDKIASKYNMVTKIKLIGDIYMAAAGLFNPETSPESHAEQAVMLGLDSIAELDEINMRLDSSLTIRVGVNSGGPIIAGVLGTDKPAFDIIGDPINVAARLQSTDEANHVHISQATYDLIKGMSFDIAARVETFLKGKGKQMTYLVNPVQSYLTSTGSFHRQ</sequence>
<feature type="transmembrane region" description="Helical" evidence="8">
    <location>
        <begin position="308"/>
        <end position="331"/>
    </location>
</feature>
<feature type="transmembrane region" description="Helical" evidence="8">
    <location>
        <begin position="222"/>
        <end position="241"/>
    </location>
</feature>
<dbReference type="Pfam" id="PF00211">
    <property type="entry name" value="Guanylate_cyc"/>
    <property type="match status" value="1"/>
</dbReference>
<keyword evidence="2 8" id="KW-0812">Transmembrane</keyword>
<dbReference type="Gene3D" id="3.30.450.20">
    <property type="entry name" value="PAS domain"/>
    <property type="match status" value="1"/>
</dbReference>
<dbReference type="InterPro" id="IPR029787">
    <property type="entry name" value="Nucleotide_cyclase"/>
</dbReference>
<dbReference type="GO" id="GO:0000166">
    <property type="term" value="F:nucleotide binding"/>
    <property type="evidence" value="ECO:0007669"/>
    <property type="project" value="UniProtKB-KW"/>
</dbReference>
<dbReference type="SUPFAM" id="SSF55785">
    <property type="entry name" value="PYP-like sensor domain (PAS domain)"/>
    <property type="match status" value="1"/>
</dbReference>
<dbReference type="InParanoid" id="A2FID0"/>
<feature type="compositionally biased region" description="Low complexity" evidence="7">
    <location>
        <begin position="588"/>
        <end position="605"/>
    </location>
</feature>
<keyword evidence="6" id="KW-0456">Lyase</keyword>
<dbReference type="VEuPathDB" id="TrichDB:TVAG_406800"/>
<reference evidence="11" key="1">
    <citation type="submission" date="2006-10" db="EMBL/GenBank/DDBJ databases">
        <authorList>
            <person name="Amadeo P."/>
            <person name="Zhao Q."/>
            <person name="Wortman J."/>
            <person name="Fraser-Liggett C."/>
            <person name="Carlton J."/>
        </authorList>
    </citation>
    <scope>NUCLEOTIDE SEQUENCE</scope>
    <source>
        <strain evidence="11">G3</strain>
    </source>
</reference>
<evidence type="ECO:0000256" key="5">
    <source>
        <dbReference type="ARBA" id="ARBA00023136"/>
    </source>
</evidence>
<dbReference type="SUPFAM" id="SSF55073">
    <property type="entry name" value="Nucleotide cyclase"/>
    <property type="match status" value="1"/>
</dbReference>
<dbReference type="CDD" id="cd07302">
    <property type="entry name" value="CHD"/>
    <property type="match status" value="1"/>
</dbReference>
<dbReference type="EMBL" id="DS113811">
    <property type="protein sequence ID" value="EAX95332.1"/>
    <property type="molecule type" value="Genomic_DNA"/>
</dbReference>
<dbReference type="Pfam" id="PF13426">
    <property type="entry name" value="PAS_9"/>
    <property type="match status" value="1"/>
</dbReference>
<evidence type="ECO:0000259" key="9">
    <source>
        <dbReference type="PROSITE" id="PS50112"/>
    </source>
</evidence>
<dbReference type="CDD" id="cd00130">
    <property type="entry name" value="PAS"/>
    <property type="match status" value="1"/>
</dbReference>
<dbReference type="SMR" id="A2FID0"/>
<evidence type="ECO:0000256" key="7">
    <source>
        <dbReference type="SAM" id="MobiDB-lite"/>
    </source>
</evidence>
<evidence type="ECO:0000313" key="12">
    <source>
        <dbReference type="Proteomes" id="UP000001542"/>
    </source>
</evidence>
<keyword evidence="5 8" id="KW-0472">Membrane</keyword>
<keyword evidence="3" id="KW-0547">Nucleotide-binding</keyword>
<dbReference type="SMART" id="SM00044">
    <property type="entry name" value="CYCc"/>
    <property type="match status" value="1"/>
</dbReference>
<feature type="transmembrane region" description="Helical" evidence="8">
    <location>
        <begin position="280"/>
        <end position="302"/>
    </location>
</feature>
<dbReference type="InterPro" id="IPR001054">
    <property type="entry name" value="A/G_cyclase"/>
</dbReference>
<dbReference type="GO" id="GO:0006182">
    <property type="term" value="P:cGMP biosynthetic process"/>
    <property type="evidence" value="ECO:0000318"/>
    <property type="project" value="GO_Central"/>
</dbReference>
<dbReference type="GO" id="GO:0005886">
    <property type="term" value="C:plasma membrane"/>
    <property type="evidence" value="ECO:0000318"/>
    <property type="project" value="GO_Central"/>
</dbReference>
<name>A2FID0_TRIV3</name>
<dbReference type="NCBIfam" id="TIGR00229">
    <property type="entry name" value="sensory_box"/>
    <property type="match status" value="1"/>
</dbReference>
<feature type="transmembrane region" description="Helical" evidence="8">
    <location>
        <begin position="247"/>
        <end position="268"/>
    </location>
</feature>
<dbReference type="VEuPathDB" id="TrichDB:TVAGG3_0200270"/>
<evidence type="ECO:0000256" key="4">
    <source>
        <dbReference type="ARBA" id="ARBA00022989"/>
    </source>
</evidence>
<dbReference type="GO" id="GO:0035556">
    <property type="term" value="P:intracellular signal transduction"/>
    <property type="evidence" value="ECO:0007669"/>
    <property type="project" value="InterPro"/>
</dbReference>
<dbReference type="PROSITE" id="PS50112">
    <property type="entry name" value="PAS"/>
    <property type="match status" value="1"/>
</dbReference>
<keyword evidence="4 8" id="KW-1133">Transmembrane helix</keyword>
<dbReference type="Proteomes" id="UP000001542">
    <property type="component" value="Unassembled WGS sequence"/>
</dbReference>
<accession>A2FID0</accession>
<evidence type="ECO:0000259" key="10">
    <source>
        <dbReference type="PROSITE" id="PS50125"/>
    </source>
</evidence>
<feature type="transmembrane region" description="Helical" evidence="8">
    <location>
        <begin position="941"/>
        <end position="968"/>
    </location>
</feature>
<evidence type="ECO:0000256" key="2">
    <source>
        <dbReference type="ARBA" id="ARBA00022692"/>
    </source>
</evidence>
<dbReference type="Gene3D" id="3.30.70.1230">
    <property type="entry name" value="Nucleotide cyclase"/>
    <property type="match status" value="1"/>
</dbReference>
<feature type="region of interest" description="Disordered" evidence="7">
    <location>
        <begin position="587"/>
        <end position="610"/>
    </location>
</feature>
<dbReference type="eggNOG" id="KOG1023">
    <property type="taxonomic scope" value="Eukaryota"/>
</dbReference>
<organism evidence="11 12">
    <name type="scientific">Trichomonas vaginalis (strain ATCC PRA-98 / G3)</name>
    <dbReference type="NCBI Taxonomy" id="412133"/>
    <lineage>
        <taxon>Eukaryota</taxon>
        <taxon>Metamonada</taxon>
        <taxon>Parabasalia</taxon>
        <taxon>Trichomonadida</taxon>
        <taxon>Trichomonadidae</taxon>
        <taxon>Trichomonas</taxon>
    </lineage>
</organism>
<feature type="transmembrane region" description="Helical" evidence="8">
    <location>
        <begin position="53"/>
        <end position="74"/>
    </location>
</feature>
<dbReference type="RefSeq" id="XP_001308262.1">
    <property type="nucleotide sequence ID" value="XM_001308261.1"/>
</dbReference>
<dbReference type="KEGG" id="tva:4753081"/>
<evidence type="ECO:0000256" key="6">
    <source>
        <dbReference type="ARBA" id="ARBA00023239"/>
    </source>
</evidence>
<feature type="transmembrane region" description="Helical" evidence="8">
    <location>
        <begin position="652"/>
        <end position="673"/>
    </location>
</feature>
<evidence type="ECO:0000256" key="3">
    <source>
        <dbReference type="ARBA" id="ARBA00022741"/>
    </source>
</evidence>
<dbReference type="GO" id="GO:0007168">
    <property type="term" value="P:receptor guanylyl cyclase signaling pathway"/>
    <property type="evidence" value="ECO:0000318"/>
    <property type="project" value="GO_Central"/>
</dbReference>
<feature type="domain" description="Guanylate cyclase" evidence="10">
    <location>
        <begin position="1376"/>
        <end position="1508"/>
    </location>
</feature>
<proteinExistence type="predicted"/>
<dbReference type="STRING" id="5722.A2FID0"/>
<dbReference type="PANTHER" id="PTHR11920">
    <property type="entry name" value="GUANYLYL CYCLASE"/>
    <property type="match status" value="1"/>
</dbReference>
<feature type="domain" description="PAS" evidence="9">
    <location>
        <begin position="1219"/>
        <end position="1282"/>
    </location>
</feature>
<feature type="transmembrane region" description="Helical" evidence="8">
    <location>
        <begin position="874"/>
        <end position="894"/>
    </location>
</feature>
<protein>
    <submittedName>
        <fullName evidence="11">Adenylate and Guanylate cyclase catalytic domain containing protein</fullName>
    </submittedName>
</protein>
<feature type="transmembrane region" description="Helical" evidence="8">
    <location>
        <begin position="104"/>
        <end position="126"/>
    </location>
</feature>
<feature type="transmembrane region" description="Helical" evidence="8">
    <location>
        <begin position="1143"/>
        <end position="1169"/>
    </location>
</feature>
<dbReference type="PANTHER" id="PTHR11920:SF335">
    <property type="entry name" value="GUANYLATE CYCLASE"/>
    <property type="match status" value="1"/>
</dbReference>
<dbReference type="InterPro" id="IPR050401">
    <property type="entry name" value="Cyclic_nucleotide_synthase"/>
</dbReference>
<keyword evidence="12" id="KW-1185">Reference proteome</keyword>
<evidence type="ECO:0000313" key="11">
    <source>
        <dbReference type="EMBL" id="EAX95332.1"/>
    </source>
</evidence>
<evidence type="ECO:0000256" key="8">
    <source>
        <dbReference type="SAM" id="Phobius"/>
    </source>
</evidence>
<gene>
    <name evidence="11" type="ORF">TVAG_406800</name>
</gene>
<dbReference type="InterPro" id="IPR035965">
    <property type="entry name" value="PAS-like_dom_sf"/>
</dbReference>
<reference evidence="11" key="2">
    <citation type="journal article" date="2007" name="Science">
        <title>Draft genome sequence of the sexually transmitted pathogen Trichomonas vaginalis.</title>
        <authorList>
            <person name="Carlton J.M."/>
            <person name="Hirt R.P."/>
            <person name="Silva J.C."/>
            <person name="Delcher A.L."/>
            <person name="Schatz M."/>
            <person name="Zhao Q."/>
            <person name="Wortman J.R."/>
            <person name="Bidwell S.L."/>
            <person name="Alsmark U.C.M."/>
            <person name="Besteiro S."/>
            <person name="Sicheritz-Ponten T."/>
            <person name="Noel C.J."/>
            <person name="Dacks J.B."/>
            <person name="Foster P.G."/>
            <person name="Simillion C."/>
            <person name="Van de Peer Y."/>
            <person name="Miranda-Saavedra D."/>
            <person name="Barton G.J."/>
            <person name="Westrop G.D."/>
            <person name="Mueller S."/>
            <person name="Dessi D."/>
            <person name="Fiori P.L."/>
            <person name="Ren Q."/>
            <person name="Paulsen I."/>
            <person name="Zhang H."/>
            <person name="Bastida-Corcuera F.D."/>
            <person name="Simoes-Barbosa A."/>
            <person name="Brown M.T."/>
            <person name="Hayes R.D."/>
            <person name="Mukherjee M."/>
            <person name="Okumura C.Y."/>
            <person name="Schneider R."/>
            <person name="Smith A.J."/>
            <person name="Vanacova S."/>
            <person name="Villalvazo M."/>
            <person name="Haas B.J."/>
            <person name="Pertea M."/>
            <person name="Feldblyum T.V."/>
            <person name="Utterback T.R."/>
            <person name="Shu C.L."/>
            <person name="Osoegawa K."/>
            <person name="de Jong P.J."/>
            <person name="Hrdy I."/>
            <person name="Horvathova L."/>
            <person name="Zubacova Z."/>
            <person name="Dolezal P."/>
            <person name="Malik S.B."/>
            <person name="Logsdon J.M. Jr."/>
            <person name="Henze K."/>
            <person name="Gupta A."/>
            <person name="Wang C.C."/>
            <person name="Dunne R.L."/>
            <person name="Upcroft J.A."/>
            <person name="Upcroft P."/>
            <person name="White O."/>
            <person name="Salzberg S.L."/>
            <person name="Tang P."/>
            <person name="Chiu C.-H."/>
            <person name="Lee Y.-S."/>
            <person name="Embley T.M."/>
            <person name="Coombs G.H."/>
            <person name="Mottram J.C."/>
            <person name="Tachezy J."/>
            <person name="Fraser-Liggett C.M."/>
            <person name="Johnson P.J."/>
        </authorList>
    </citation>
    <scope>NUCLEOTIDE SEQUENCE [LARGE SCALE GENOMIC DNA]</scope>
    <source>
        <strain evidence="11">G3</strain>
    </source>
</reference>
<dbReference type="GO" id="GO:0001653">
    <property type="term" value="F:peptide receptor activity"/>
    <property type="evidence" value="ECO:0000318"/>
    <property type="project" value="GO_Central"/>
</dbReference>
<dbReference type="PROSITE" id="PS50125">
    <property type="entry name" value="GUANYLATE_CYCLASE_2"/>
    <property type="match status" value="1"/>
</dbReference>
<dbReference type="GO" id="GO:0004383">
    <property type="term" value="F:guanylate cyclase activity"/>
    <property type="evidence" value="ECO:0000318"/>
    <property type="project" value="GO_Central"/>
</dbReference>
<evidence type="ECO:0000256" key="1">
    <source>
        <dbReference type="ARBA" id="ARBA00004370"/>
    </source>
</evidence>